<accession>X0V4U7</accession>
<dbReference type="AlphaFoldDB" id="X0V4U7"/>
<gene>
    <name evidence="1" type="ORF">S01H1_35706</name>
</gene>
<evidence type="ECO:0000313" key="1">
    <source>
        <dbReference type="EMBL" id="GAG13125.1"/>
    </source>
</evidence>
<reference evidence="1" key="1">
    <citation type="journal article" date="2014" name="Front. Microbiol.">
        <title>High frequency of phylogenetically diverse reductive dehalogenase-homologous genes in deep subseafloor sedimentary metagenomes.</title>
        <authorList>
            <person name="Kawai M."/>
            <person name="Futagami T."/>
            <person name="Toyoda A."/>
            <person name="Takaki Y."/>
            <person name="Nishi S."/>
            <person name="Hori S."/>
            <person name="Arai W."/>
            <person name="Tsubouchi T."/>
            <person name="Morono Y."/>
            <person name="Uchiyama I."/>
            <person name="Ito T."/>
            <person name="Fujiyama A."/>
            <person name="Inagaki F."/>
            <person name="Takami H."/>
        </authorList>
    </citation>
    <scope>NUCLEOTIDE SEQUENCE</scope>
    <source>
        <strain evidence="1">Expedition CK06-06</strain>
    </source>
</reference>
<sequence length="63" mass="7406">GRAKMEHGIVDIKKIKLSDYRVKDGFAVVNVWIDEDDFLHIPRSGEFCLELSWRPTFLVRDED</sequence>
<proteinExistence type="predicted"/>
<feature type="non-terminal residue" evidence="1">
    <location>
        <position position="1"/>
    </location>
</feature>
<protein>
    <submittedName>
        <fullName evidence="1">Uncharacterized protein</fullName>
    </submittedName>
</protein>
<organism evidence="1">
    <name type="scientific">marine sediment metagenome</name>
    <dbReference type="NCBI Taxonomy" id="412755"/>
    <lineage>
        <taxon>unclassified sequences</taxon>
        <taxon>metagenomes</taxon>
        <taxon>ecological metagenomes</taxon>
    </lineage>
</organism>
<comment type="caution">
    <text evidence="1">The sequence shown here is derived from an EMBL/GenBank/DDBJ whole genome shotgun (WGS) entry which is preliminary data.</text>
</comment>
<name>X0V4U7_9ZZZZ</name>
<dbReference type="EMBL" id="BARS01022322">
    <property type="protein sequence ID" value="GAG13125.1"/>
    <property type="molecule type" value="Genomic_DNA"/>
</dbReference>